<dbReference type="Proteomes" id="UP000248646">
    <property type="component" value="Unassembled WGS sequence"/>
</dbReference>
<name>A0A2W7MGX0_9BACI</name>
<dbReference type="EMBL" id="QKZI01000003">
    <property type="protein sequence ID" value="PZX04853.1"/>
    <property type="molecule type" value="Genomic_DNA"/>
</dbReference>
<protein>
    <submittedName>
        <fullName evidence="1">Uncharacterized protein</fullName>
    </submittedName>
</protein>
<organism evidence="1 2">
    <name type="scientific">Psychrobacillus insolitus</name>
    <dbReference type="NCBI Taxonomy" id="1461"/>
    <lineage>
        <taxon>Bacteria</taxon>
        <taxon>Bacillati</taxon>
        <taxon>Bacillota</taxon>
        <taxon>Bacilli</taxon>
        <taxon>Bacillales</taxon>
        <taxon>Bacillaceae</taxon>
        <taxon>Psychrobacillus</taxon>
    </lineage>
</organism>
<keyword evidence="2" id="KW-1185">Reference proteome</keyword>
<dbReference type="AlphaFoldDB" id="A0A2W7MGX0"/>
<evidence type="ECO:0000313" key="2">
    <source>
        <dbReference type="Proteomes" id="UP000248646"/>
    </source>
</evidence>
<gene>
    <name evidence="1" type="ORF">C7437_103102</name>
</gene>
<proteinExistence type="predicted"/>
<dbReference type="RefSeq" id="WP_170122357.1">
    <property type="nucleotide sequence ID" value="NZ_QKZI01000003.1"/>
</dbReference>
<accession>A0A2W7MGX0</accession>
<reference evidence="1 2" key="1">
    <citation type="submission" date="2018-06" db="EMBL/GenBank/DDBJ databases">
        <title>Genomic Encyclopedia of Type Strains, Phase IV (KMG-IV): sequencing the most valuable type-strain genomes for metagenomic binning, comparative biology and taxonomic classification.</title>
        <authorList>
            <person name="Goeker M."/>
        </authorList>
    </citation>
    <scope>NUCLEOTIDE SEQUENCE [LARGE SCALE GENOMIC DNA]</scope>
    <source>
        <strain evidence="1 2">DSM 5</strain>
    </source>
</reference>
<comment type="caution">
    <text evidence="1">The sequence shown here is derived from an EMBL/GenBank/DDBJ whole genome shotgun (WGS) entry which is preliminary data.</text>
</comment>
<sequence>MGDIINECKQLMNKYGHLSFVESLPALQNGWWSIGNKHDLTGPQVLNIYLAWRGEENK</sequence>
<evidence type="ECO:0000313" key="1">
    <source>
        <dbReference type="EMBL" id="PZX04853.1"/>
    </source>
</evidence>